<dbReference type="EMBL" id="AF137379">
    <property type="protein sequence ID" value="AAD54826.1"/>
    <property type="molecule type" value="Genomic_DNA"/>
</dbReference>
<dbReference type="GeneID" id="1496861"/>
<accession>Q9TKZ0</accession>
<keyword evidence="2" id="KW-0934">Plastid</keyword>
<keyword evidence="2" id="KW-0150">Chloroplast</keyword>
<organism evidence="2">
    <name type="scientific">Nephroselmis olivacea</name>
    <name type="common">Green alga</name>
    <dbReference type="NCBI Taxonomy" id="31312"/>
    <lineage>
        <taxon>Eukaryota</taxon>
        <taxon>Viridiplantae</taxon>
        <taxon>Chlorophyta</taxon>
        <taxon>Nephroselmidophyceae</taxon>
        <taxon>Nephroselmidales</taxon>
        <taxon>Nephroselmidaceae</taxon>
        <taxon>Nephroselmis</taxon>
    </lineage>
</organism>
<name>Q9TKZ0_NEPOL</name>
<geneLocation type="chloroplast" evidence="2"/>
<dbReference type="AlphaFoldDB" id="Q9TKZ0"/>
<feature type="region of interest" description="Disordered" evidence="1">
    <location>
        <begin position="73"/>
        <end position="95"/>
    </location>
</feature>
<proteinExistence type="predicted"/>
<sequence length="95" mass="10757">MPWADLLVAWRQVALYEHDYLYPICAEIAKRAGLYPLSRFFEKCALCADTQIDVIDYLLLHAFPRQDFLLKHDGRSPNGSSPNVRHPTGEALVGA</sequence>
<reference evidence="2" key="1">
    <citation type="journal article" date="1999" name="Proc. Natl. Acad. Sci. U.S.A.">
        <title>The complete chloroplast DNA sequence of the green alga Nephroselmis olivacea: insights into the architecture of ancestral chloroplast genomes.</title>
        <authorList>
            <person name="Turmel M."/>
            <person name="Otis C."/>
            <person name="Lemieux C."/>
        </authorList>
    </citation>
    <scope>NUCLEOTIDE SEQUENCE [LARGE SCALE GENOMIC DNA]</scope>
    <source>
        <strain>NIES-484</strain>
    </source>
</reference>
<evidence type="ECO:0000256" key="1">
    <source>
        <dbReference type="SAM" id="MobiDB-lite"/>
    </source>
</evidence>
<dbReference type="RefSeq" id="NP_050855.1">
    <property type="nucleotide sequence ID" value="NC_000927.1"/>
</dbReference>
<protein>
    <submittedName>
        <fullName evidence="2">Uncharacterized protein</fullName>
    </submittedName>
</protein>
<evidence type="ECO:0000313" key="2">
    <source>
        <dbReference type="EMBL" id="AAD54826.1"/>
    </source>
</evidence>